<dbReference type="EC" id="2.6.1.16" evidence="2 8"/>
<proteinExistence type="inferred from homology"/>
<dbReference type="CDD" id="cd05008">
    <property type="entry name" value="SIS_GlmS_GlmD_1"/>
    <property type="match status" value="1"/>
</dbReference>
<evidence type="ECO:0000256" key="8">
    <source>
        <dbReference type="HAMAP-Rule" id="MF_00164"/>
    </source>
</evidence>
<comment type="catalytic activity">
    <reaction evidence="1 8">
        <text>D-fructose 6-phosphate + L-glutamine = D-glucosamine 6-phosphate + L-glutamate</text>
        <dbReference type="Rhea" id="RHEA:13237"/>
        <dbReference type="ChEBI" id="CHEBI:29985"/>
        <dbReference type="ChEBI" id="CHEBI:58359"/>
        <dbReference type="ChEBI" id="CHEBI:58725"/>
        <dbReference type="ChEBI" id="CHEBI:61527"/>
        <dbReference type="EC" id="2.6.1.16"/>
    </reaction>
</comment>
<evidence type="ECO:0000259" key="9">
    <source>
        <dbReference type="PROSITE" id="PS51278"/>
    </source>
</evidence>
<evidence type="ECO:0000256" key="5">
    <source>
        <dbReference type="ARBA" id="ARBA00022679"/>
    </source>
</evidence>
<dbReference type="Gene3D" id="3.40.50.10490">
    <property type="entry name" value="Glucose-6-phosphate isomerase like protein, domain 1"/>
    <property type="match status" value="2"/>
</dbReference>
<feature type="domain" description="Glutamine amidotransferase type-2" evidence="9">
    <location>
        <begin position="2"/>
        <end position="221"/>
    </location>
</feature>
<comment type="subunit">
    <text evidence="8">Homodimer.</text>
</comment>
<dbReference type="InterPro" id="IPR035466">
    <property type="entry name" value="GlmS/AgaS_SIS"/>
</dbReference>
<keyword evidence="12" id="KW-1185">Reference proteome</keyword>
<keyword evidence="4 8" id="KW-0032">Aminotransferase</keyword>
<feature type="domain" description="SIS" evidence="10">
    <location>
        <begin position="292"/>
        <end position="431"/>
    </location>
</feature>
<feature type="domain" description="SIS" evidence="10">
    <location>
        <begin position="464"/>
        <end position="605"/>
    </location>
</feature>
<dbReference type="InterPro" id="IPR005855">
    <property type="entry name" value="GFAT"/>
</dbReference>
<sequence>MCGIVGYIGHREAYPIIIEGLKRLEYRGYDSAGIALFDGNSLKISKTKGKVSDLEERSEKEITKNGSLGIGHTRWATHGVPNDINSHPHASNSGDLAIIHNGIIENYDSLKKELISRGYTFQSDTDTEVLINLIEDVKKKENVKLGKAVQIALNQVIGAYAIAVFDKNKPGEVVIARLGSPLAVGVGEDEFFIASDASPFIEYTKNAIYLEDEEMAIIRLGKEIKIRKIKDDSLVDPYIQELQMNLEEIEKGGFDHFMLKEIHEQPRAIRDTYRGRLLRDEAIIKMAGVEDNMKKFLNADRIIIIACGTSWHAGLVAEYIFEEFSRIPVEVEYASEFRYRNPVITEKDVVIAISQSGETADTLAAIKLAKSKGAFVFGVCNVVGSSIARETDAGAYTHAGPEIGVASTKAFTTQITVLTLIALRLARAKGTMSSSDFRLYLQELELIPQKVELALQVDEHVKQIAKEYLLSTNCLYLGRGYNFPVALEGALKLKEISYIHAEGYPAAEMKHGPIALIDDRMPVIVIATSKGHYEKVVSNIQEIKSRKGKIIAVVTEGDTAVKEIADHIIEIPDSEEAFSPLLTTIPLQLLSYHIAVMRNCNVDQPRNLAKSVTVE</sequence>
<dbReference type="PANTHER" id="PTHR10937">
    <property type="entry name" value="GLUCOSAMINE--FRUCTOSE-6-PHOSPHATE AMINOTRANSFERASE, ISOMERIZING"/>
    <property type="match status" value="1"/>
</dbReference>
<keyword evidence="7" id="KW-0315">Glutamine amidotransferase</keyword>
<dbReference type="Pfam" id="PF01380">
    <property type="entry name" value="SIS"/>
    <property type="match status" value="2"/>
</dbReference>
<reference evidence="11" key="1">
    <citation type="submission" date="2022-05" db="EMBL/GenBank/DDBJ databases">
        <authorList>
            <person name="Park J.-S."/>
        </authorList>
    </citation>
    <scope>NUCLEOTIDE SEQUENCE</scope>
    <source>
        <strain evidence="11">2012CJ34-3</strain>
    </source>
</reference>
<evidence type="ECO:0000313" key="12">
    <source>
        <dbReference type="Proteomes" id="UP001165381"/>
    </source>
</evidence>
<evidence type="ECO:0000256" key="7">
    <source>
        <dbReference type="ARBA" id="ARBA00022962"/>
    </source>
</evidence>
<protein>
    <recommendedName>
        <fullName evidence="3 8">Glutamine--fructose-6-phosphate aminotransferase [isomerizing]</fullName>
        <ecNumber evidence="2 8">2.6.1.16</ecNumber>
    </recommendedName>
    <alternativeName>
        <fullName evidence="8">D-fructose-6-phosphate amidotransferase</fullName>
    </alternativeName>
    <alternativeName>
        <fullName evidence="8">GFAT</fullName>
    </alternativeName>
    <alternativeName>
        <fullName evidence="8">Glucosamine-6-phosphate synthase</fullName>
    </alternativeName>
    <alternativeName>
        <fullName evidence="8">Hexosephosphate aminotransferase</fullName>
    </alternativeName>
    <alternativeName>
        <fullName evidence="8">L-glutamine--D-fructose-6-phosphate amidotransferase</fullName>
    </alternativeName>
</protein>
<dbReference type="PROSITE" id="PS51464">
    <property type="entry name" value="SIS"/>
    <property type="match status" value="2"/>
</dbReference>
<dbReference type="InterPro" id="IPR029055">
    <property type="entry name" value="Ntn_hydrolases_N"/>
</dbReference>
<evidence type="ECO:0000256" key="2">
    <source>
        <dbReference type="ARBA" id="ARBA00012916"/>
    </source>
</evidence>
<evidence type="ECO:0000256" key="3">
    <source>
        <dbReference type="ARBA" id="ARBA00016090"/>
    </source>
</evidence>
<dbReference type="GO" id="GO:0004360">
    <property type="term" value="F:glutamine-fructose-6-phosphate transaminase (isomerizing) activity"/>
    <property type="evidence" value="ECO:0007669"/>
    <property type="project" value="UniProtKB-EC"/>
</dbReference>
<dbReference type="CDD" id="cd05009">
    <property type="entry name" value="SIS_GlmS_GlmD_2"/>
    <property type="match status" value="1"/>
</dbReference>
<dbReference type="InterPro" id="IPR001347">
    <property type="entry name" value="SIS_dom"/>
</dbReference>
<comment type="caution">
    <text evidence="11">The sequence shown here is derived from an EMBL/GenBank/DDBJ whole genome shotgun (WGS) entry which is preliminary data.</text>
</comment>
<name>A0ABT0Q9U0_9FLAO</name>
<dbReference type="SUPFAM" id="SSF56235">
    <property type="entry name" value="N-terminal nucleophile aminohydrolases (Ntn hydrolases)"/>
    <property type="match status" value="1"/>
</dbReference>
<dbReference type="InterPro" id="IPR047084">
    <property type="entry name" value="GFAT_N"/>
</dbReference>
<dbReference type="EMBL" id="JAMFLZ010000001">
    <property type="protein sequence ID" value="MCL6293698.1"/>
    <property type="molecule type" value="Genomic_DNA"/>
</dbReference>
<gene>
    <name evidence="8 11" type="primary">glmS</name>
    <name evidence="11" type="ORF">M3P09_01760</name>
</gene>
<keyword evidence="6" id="KW-0677">Repeat</keyword>
<dbReference type="RefSeq" id="WP_249971798.1">
    <property type="nucleotide sequence ID" value="NZ_JAMFLZ010000001.1"/>
</dbReference>
<feature type="active site" description="For Fru-6P isomerization activity" evidence="8">
    <location>
        <position position="610"/>
    </location>
</feature>
<keyword evidence="8" id="KW-0963">Cytoplasm</keyword>
<evidence type="ECO:0000313" key="11">
    <source>
        <dbReference type="EMBL" id="MCL6293698.1"/>
    </source>
</evidence>
<dbReference type="NCBIfam" id="NF001484">
    <property type="entry name" value="PRK00331.1"/>
    <property type="match status" value="1"/>
</dbReference>
<evidence type="ECO:0000256" key="6">
    <source>
        <dbReference type="ARBA" id="ARBA00022737"/>
    </source>
</evidence>
<feature type="initiator methionine" description="Removed" evidence="8">
    <location>
        <position position="1"/>
    </location>
</feature>
<keyword evidence="5 8" id="KW-0808">Transferase</keyword>
<comment type="function">
    <text evidence="8">Catalyzes the first step in hexosamine metabolism, converting fructose-6P into glucosamine-6P using glutamine as a nitrogen source.</text>
</comment>
<dbReference type="CDD" id="cd00714">
    <property type="entry name" value="GFAT"/>
    <property type="match status" value="1"/>
</dbReference>
<dbReference type="InterPro" id="IPR017932">
    <property type="entry name" value="GATase_2_dom"/>
</dbReference>
<dbReference type="PANTHER" id="PTHR10937:SF0">
    <property type="entry name" value="GLUTAMINE--FRUCTOSE-6-PHOSPHATE TRANSAMINASE (ISOMERIZING)"/>
    <property type="match status" value="1"/>
</dbReference>
<dbReference type="InterPro" id="IPR046348">
    <property type="entry name" value="SIS_dom_sf"/>
</dbReference>
<dbReference type="PROSITE" id="PS51278">
    <property type="entry name" value="GATASE_TYPE_2"/>
    <property type="match status" value="1"/>
</dbReference>
<dbReference type="HAMAP" id="MF_00164">
    <property type="entry name" value="GlmS"/>
    <property type="match status" value="1"/>
</dbReference>
<dbReference type="NCBIfam" id="TIGR01135">
    <property type="entry name" value="glmS"/>
    <property type="match status" value="1"/>
</dbReference>
<evidence type="ECO:0000256" key="4">
    <source>
        <dbReference type="ARBA" id="ARBA00022576"/>
    </source>
</evidence>
<dbReference type="SUPFAM" id="SSF53697">
    <property type="entry name" value="SIS domain"/>
    <property type="match status" value="1"/>
</dbReference>
<dbReference type="InterPro" id="IPR035490">
    <property type="entry name" value="GlmS/FrlB_SIS"/>
</dbReference>
<dbReference type="Pfam" id="PF13522">
    <property type="entry name" value="GATase_6"/>
    <property type="match status" value="1"/>
</dbReference>
<dbReference type="Proteomes" id="UP001165381">
    <property type="component" value="Unassembled WGS sequence"/>
</dbReference>
<evidence type="ECO:0000256" key="1">
    <source>
        <dbReference type="ARBA" id="ARBA00001031"/>
    </source>
</evidence>
<accession>A0ABT0Q9U0</accession>
<dbReference type="Gene3D" id="3.60.20.10">
    <property type="entry name" value="Glutamine Phosphoribosylpyrophosphate, subunit 1, domain 1"/>
    <property type="match status" value="1"/>
</dbReference>
<organism evidence="11 12">
    <name type="scientific">Jejuia spongiicola</name>
    <dbReference type="NCBI Taxonomy" id="2942207"/>
    <lineage>
        <taxon>Bacteria</taxon>
        <taxon>Pseudomonadati</taxon>
        <taxon>Bacteroidota</taxon>
        <taxon>Flavobacteriia</taxon>
        <taxon>Flavobacteriales</taxon>
        <taxon>Flavobacteriaceae</taxon>
        <taxon>Jejuia</taxon>
    </lineage>
</organism>
<feature type="active site" description="Nucleophile; for GATase activity" evidence="8">
    <location>
        <position position="2"/>
    </location>
</feature>
<evidence type="ECO:0000259" key="10">
    <source>
        <dbReference type="PROSITE" id="PS51464"/>
    </source>
</evidence>
<comment type="subcellular location">
    <subcellularLocation>
        <location evidence="8">Cytoplasm</location>
    </subcellularLocation>
</comment>